<dbReference type="PROSITE" id="PS50835">
    <property type="entry name" value="IG_LIKE"/>
    <property type="match status" value="1"/>
</dbReference>
<accession>A0A3B4ZPN1</accession>
<dbReference type="AlphaFoldDB" id="A0A3B4ZPN1"/>
<name>A0A3B4ZPN1_9TELE</name>
<protein>
    <recommendedName>
        <fullName evidence="3">Ig-like domain-containing protein</fullName>
    </recommendedName>
</protein>
<organism evidence="4">
    <name type="scientific">Stegastes partitus</name>
    <name type="common">bicolor damselfish</name>
    <dbReference type="NCBI Taxonomy" id="144197"/>
    <lineage>
        <taxon>Eukaryota</taxon>
        <taxon>Metazoa</taxon>
        <taxon>Chordata</taxon>
        <taxon>Craniata</taxon>
        <taxon>Vertebrata</taxon>
        <taxon>Euteleostomi</taxon>
        <taxon>Actinopterygii</taxon>
        <taxon>Neopterygii</taxon>
        <taxon>Teleostei</taxon>
        <taxon>Neoteleostei</taxon>
        <taxon>Acanthomorphata</taxon>
        <taxon>Ovalentaria</taxon>
        <taxon>Pomacentridae</taxon>
        <taxon>Stegastes</taxon>
    </lineage>
</organism>
<evidence type="ECO:0000313" key="4">
    <source>
        <dbReference type="Ensembl" id="ENSSPAP00000003692.1"/>
    </source>
</evidence>
<reference evidence="4" key="1">
    <citation type="submission" date="2023-09" db="UniProtKB">
        <authorList>
            <consortium name="Ensembl"/>
        </authorList>
    </citation>
    <scope>IDENTIFICATION</scope>
</reference>
<dbReference type="GO" id="GO:0002376">
    <property type="term" value="P:immune system process"/>
    <property type="evidence" value="ECO:0007669"/>
    <property type="project" value="UniProtKB-KW"/>
</dbReference>
<dbReference type="SUPFAM" id="SSF48726">
    <property type="entry name" value="Immunoglobulin"/>
    <property type="match status" value="1"/>
</dbReference>
<keyword evidence="1" id="KW-0732">Signal</keyword>
<dbReference type="Pfam" id="PF07686">
    <property type="entry name" value="V-set"/>
    <property type="match status" value="1"/>
</dbReference>
<dbReference type="Gene3D" id="2.60.40.10">
    <property type="entry name" value="Immunoglobulins"/>
    <property type="match status" value="1"/>
</dbReference>
<evidence type="ECO:0000259" key="3">
    <source>
        <dbReference type="PROSITE" id="PS50835"/>
    </source>
</evidence>
<dbReference type="InterPro" id="IPR036179">
    <property type="entry name" value="Ig-like_dom_sf"/>
</dbReference>
<dbReference type="PANTHER" id="PTHR23268:SF102">
    <property type="entry name" value="IMMUNOGLOBULIN V-SET DOMAIN-CONTAINING PROTEIN"/>
    <property type="match status" value="1"/>
</dbReference>
<keyword evidence="2" id="KW-0391">Immunity</keyword>
<dbReference type="InterPro" id="IPR013106">
    <property type="entry name" value="Ig_V-set"/>
</dbReference>
<sequence>MGGAHMHQHPLACTCSSLRDQIYQIPANIYKNPGQSAKIHCSHSIESYDHILWYKQSKNNQMQLLGHMYGNSGLPETGLNVKIDGSAKKDQNSTLSIEGLSLSSSAVYFCALRLRHCC</sequence>
<dbReference type="STRING" id="144197.ENSSPAP00000003692"/>
<dbReference type="GO" id="GO:0007166">
    <property type="term" value="P:cell surface receptor signaling pathway"/>
    <property type="evidence" value="ECO:0007669"/>
    <property type="project" value="TreeGrafter"/>
</dbReference>
<evidence type="ECO:0000256" key="2">
    <source>
        <dbReference type="ARBA" id="ARBA00022859"/>
    </source>
</evidence>
<feature type="domain" description="Ig-like" evidence="3">
    <location>
        <begin position="20"/>
        <end position="118"/>
    </location>
</feature>
<dbReference type="Ensembl" id="ENSSPAT00000003769.1">
    <property type="protein sequence ID" value="ENSSPAP00000003692.1"/>
    <property type="gene ID" value="ENSSPAG00000002859.1"/>
</dbReference>
<dbReference type="GO" id="GO:0005886">
    <property type="term" value="C:plasma membrane"/>
    <property type="evidence" value="ECO:0007669"/>
    <property type="project" value="TreeGrafter"/>
</dbReference>
<proteinExistence type="predicted"/>
<dbReference type="InterPro" id="IPR013783">
    <property type="entry name" value="Ig-like_fold"/>
</dbReference>
<dbReference type="PANTHER" id="PTHR23268">
    <property type="entry name" value="T-CELL RECEPTOR BETA CHAIN"/>
    <property type="match status" value="1"/>
</dbReference>
<dbReference type="InterPro" id="IPR007110">
    <property type="entry name" value="Ig-like_dom"/>
</dbReference>
<dbReference type="GeneTree" id="ENSGT01150000287160"/>
<dbReference type="InterPro" id="IPR050413">
    <property type="entry name" value="TCR_beta_variable"/>
</dbReference>
<evidence type="ECO:0000256" key="1">
    <source>
        <dbReference type="ARBA" id="ARBA00022729"/>
    </source>
</evidence>